<dbReference type="Gene3D" id="1.10.10.60">
    <property type="entry name" value="Homeodomain-like"/>
    <property type="match status" value="2"/>
</dbReference>
<evidence type="ECO:0000256" key="1">
    <source>
        <dbReference type="ARBA" id="ARBA00023125"/>
    </source>
</evidence>
<accession>A0A239TIB0</accession>
<dbReference type="InterPro" id="IPR018060">
    <property type="entry name" value="HTH_AraC"/>
</dbReference>
<keyword evidence="1" id="KW-0238">DNA-binding</keyword>
<dbReference type="PROSITE" id="PS01124">
    <property type="entry name" value="HTH_ARAC_FAMILY_2"/>
    <property type="match status" value="1"/>
</dbReference>
<dbReference type="GO" id="GO:0043565">
    <property type="term" value="F:sequence-specific DNA binding"/>
    <property type="evidence" value="ECO:0007669"/>
    <property type="project" value="InterPro"/>
</dbReference>
<dbReference type="GO" id="GO:0003700">
    <property type="term" value="F:DNA-binding transcription factor activity"/>
    <property type="evidence" value="ECO:0007669"/>
    <property type="project" value="InterPro"/>
</dbReference>
<dbReference type="Proteomes" id="UP000321736">
    <property type="component" value="Unassembled WGS sequence"/>
</dbReference>
<organism evidence="2 3">
    <name type="scientific">Staphylococcus piscifermentans</name>
    <dbReference type="NCBI Taxonomy" id="70258"/>
    <lineage>
        <taxon>Bacteria</taxon>
        <taxon>Bacillati</taxon>
        <taxon>Bacillota</taxon>
        <taxon>Bacilli</taxon>
        <taxon>Bacillales</taxon>
        <taxon>Staphylococcaceae</taxon>
        <taxon>Staphylococcus</taxon>
    </lineage>
</organism>
<dbReference type="Pfam" id="PF12833">
    <property type="entry name" value="HTH_18"/>
    <property type="match status" value="1"/>
</dbReference>
<evidence type="ECO:0000313" key="2">
    <source>
        <dbReference type="EMBL" id="GEP85809.1"/>
    </source>
</evidence>
<reference evidence="2 3" key="1">
    <citation type="submission" date="2019-07" db="EMBL/GenBank/DDBJ databases">
        <title>Whole genome shotgun sequence of Staphylococcus piscifermentans NBRC 109625.</title>
        <authorList>
            <person name="Hosoyama A."/>
            <person name="Uohara A."/>
            <person name="Ohji S."/>
            <person name="Ichikawa N."/>
        </authorList>
    </citation>
    <scope>NUCLEOTIDE SEQUENCE [LARGE SCALE GENOMIC DNA]</scope>
    <source>
        <strain evidence="2 3">NBRC 109625</strain>
    </source>
</reference>
<dbReference type="PANTHER" id="PTHR43280:SF10">
    <property type="entry name" value="REGULATORY PROTEIN POCR"/>
    <property type="match status" value="1"/>
</dbReference>
<dbReference type="EMBL" id="BKAR01000054">
    <property type="protein sequence ID" value="GEP85809.1"/>
    <property type="molecule type" value="Genomic_DNA"/>
</dbReference>
<dbReference type="PANTHER" id="PTHR43280">
    <property type="entry name" value="ARAC-FAMILY TRANSCRIPTIONAL REGULATOR"/>
    <property type="match status" value="1"/>
</dbReference>
<keyword evidence="3" id="KW-1185">Reference proteome</keyword>
<dbReference type="RefSeq" id="WP_095103147.1">
    <property type="nucleotide sequence ID" value="NZ_BKAR01000054.1"/>
</dbReference>
<protein>
    <submittedName>
        <fullName evidence="2">Uncharacterized protein</fullName>
    </submittedName>
</protein>
<dbReference type="AlphaFoldDB" id="A0A239TIB0"/>
<dbReference type="SMART" id="SM00342">
    <property type="entry name" value="HTH_ARAC"/>
    <property type="match status" value="1"/>
</dbReference>
<proteinExistence type="predicted"/>
<dbReference type="OrthoDB" id="2404189at2"/>
<comment type="caution">
    <text evidence="2">The sequence shown here is derived from an EMBL/GenBank/DDBJ whole genome shotgun (WGS) entry which is preliminary data.</text>
</comment>
<evidence type="ECO:0000313" key="3">
    <source>
        <dbReference type="Proteomes" id="UP000321736"/>
    </source>
</evidence>
<sequence>MDYNYSIIKSSTCTLDFTNKKDYINIYFVLSGNAKTLKKESSLTYHAGELFIRRPDMKPLKIEIKNGSIICLEIHTDYFERFYLKNALNMENNFEVHHHIKETFVHTIRCMYEKKYSHADISIIKLVNYLRIFFETFDNYLFRPTLSPLVNQVIEYVNEHYKKPLKLCVVARDIFANESFLSRKFGEEMQMTFSEYLTNIRVFNLSELLVTRGEEGEIWKEFGFVSNRTFLNRFKEIFNMSPREFILHSQVYRSNEDIISDSVYLEILKFVQPDEKIIPEIQ</sequence>
<gene>
    <name evidence="2" type="ORF">SPI02_23940</name>
</gene>
<name>A0A239TIB0_9STAP</name>